<evidence type="ECO:0000256" key="1">
    <source>
        <dbReference type="ARBA" id="ARBA00005336"/>
    </source>
</evidence>
<dbReference type="SMART" id="SM01217">
    <property type="entry name" value="Fn3_like"/>
    <property type="match status" value="1"/>
</dbReference>
<reference evidence="5" key="2">
    <citation type="submission" date="2020-09" db="EMBL/GenBank/DDBJ databases">
        <authorList>
            <person name="Sun Q."/>
            <person name="Ohkuma M."/>
        </authorList>
    </citation>
    <scope>NUCLEOTIDE SEQUENCE</scope>
    <source>
        <strain evidence="5">JCM 14371</strain>
    </source>
</reference>
<reference evidence="5" key="1">
    <citation type="journal article" date="2014" name="Int. J. Syst. Evol. Microbiol.">
        <title>Complete genome sequence of Corynebacterium casei LMG S-19264T (=DSM 44701T), isolated from a smear-ripened cheese.</title>
        <authorList>
            <consortium name="US DOE Joint Genome Institute (JGI-PGF)"/>
            <person name="Walter F."/>
            <person name="Albersmeier A."/>
            <person name="Kalinowski J."/>
            <person name="Ruckert C."/>
        </authorList>
    </citation>
    <scope>NUCLEOTIDE SEQUENCE</scope>
    <source>
        <strain evidence="5">JCM 14371</strain>
    </source>
</reference>
<dbReference type="InterPro" id="IPR036962">
    <property type="entry name" value="Glyco_hydro_3_N_sf"/>
</dbReference>
<dbReference type="SUPFAM" id="SSF51445">
    <property type="entry name" value="(Trans)glycosidases"/>
    <property type="match status" value="1"/>
</dbReference>
<dbReference type="AlphaFoldDB" id="A0A917PCB6"/>
<dbReference type="InterPro" id="IPR001764">
    <property type="entry name" value="Glyco_hydro_3_N"/>
</dbReference>
<dbReference type="SUPFAM" id="SSF52279">
    <property type="entry name" value="Beta-D-glucan exohydrolase, C-terminal domain"/>
    <property type="match status" value="1"/>
</dbReference>
<dbReference type="Pfam" id="PF07691">
    <property type="entry name" value="PA14"/>
    <property type="match status" value="1"/>
</dbReference>
<dbReference type="Pfam" id="PF00933">
    <property type="entry name" value="Glyco_hydro_3"/>
    <property type="match status" value="1"/>
</dbReference>
<comment type="similarity">
    <text evidence="1 3">Belongs to the glycosyl hydrolase 3 family.</text>
</comment>
<dbReference type="InterPro" id="IPR017853">
    <property type="entry name" value="GH"/>
</dbReference>
<dbReference type="InterPro" id="IPR002772">
    <property type="entry name" value="Glyco_hydro_3_C"/>
</dbReference>
<evidence type="ECO:0000259" key="4">
    <source>
        <dbReference type="PROSITE" id="PS51820"/>
    </source>
</evidence>
<organism evidence="5 6">
    <name type="scientific">Deinococcus aquiradiocola</name>
    <dbReference type="NCBI Taxonomy" id="393059"/>
    <lineage>
        <taxon>Bacteria</taxon>
        <taxon>Thermotogati</taxon>
        <taxon>Deinococcota</taxon>
        <taxon>Deinococci</taxon>
        <taxon>Deinococcales</taxon>
        <taxon>Deinococcaceae</taxon>
        <taxon>Deinococcus</taxon>
    </lineage>
</organism>
<feature type="domain" description="PA14" evidence="4">
    <location>
        <begin position="397"/>
        <end position="545"/>
    </location>
</feature>
<dbReference type="FunFam" id="2.60.40.10:FF:000495">
    <property type="entry name" value="Periplasmic beta-glucosidase"/>
    <property type="match status" value="1"/>
</dbReference>
<dbReference type="SUPFAM" id="SSF56988">
    <property type="entry name" value="Anthrax protective antigen"/>
    <property type="match status" value="1"/>
</dbReference>
<evidence type="ECO:0000256" key="2">
    <source>
        <dbReference type="ARBA" id="ARBA00022801"/>
    </source>
</evidence>
<name>A0A917PCB6_9DEIO</name>
<accession>A0A917PCB6</accession>
<dbReference type="Pfam" id="PF14310">
    <property type="entry name" value="Fn3-like"/>
    <property type="match status" value="1"/>
</dbReference>
<dbReference type="InterPro" id="IPR026891">
    <property type="entry name" value="Fn3-like"/>
</dbReference>
<dbReference type="Pfam" id="PF01915">
    <property type="entry name" value="Glyco_hydro_3_C"/>
    <property type="match status" value="1"/>
</dbReference>
<dbReference type="PANTHER" id="PTHR42715:SF3">
    <property type="entry name" value="BETA-GLUCOSIDASE B-RELATED"/>
    <property type="match status" value="1"/>
</dbReference>
<dbReference type="InterPro" id="IPR036881">
    <property type="entry name" value="Glyco_hydro_3_C_sf"/>
</dbReference>
<dbReference type="PANTHER" id="PTHR42715">
    <property type="entry name" value="BETA-GLUCOSIDASE"/>
    <property type="match status" value="1"/>
</dbReference>
<dbReference type="Gene3D" id="2.60.40.10">
    <property type="entry name" value="Immunoglobulins"/>
    <property type="match status" value="1"/>
</dbReference>
<evidence type="ECO:0000313" key="6">
    <source>
        <dbReference type="Proteomes" id="UP000635726"/>
    </source>
</evidence>
<dbReference type="InterPro" id="IPR011658">
    <property type="entry name" value="PA14_dom"/>
</dbReference>
<dbReference type="Gene3D" id="2.60.120.260">
    <property type="entry name" value="Galactose-binding domain-like"/>
    <property type="match status" value="1"/>
</dbReference>
<dbReference type="Proteomes" id="UP000635726">
    <property type="component" value="Unassembled WGS sequence"/>
</dbReference>
<dbReference type="EMBL" id="BMOE01000003">
    <property type="protein sequence ID" value="GGJ70632.1"/>
    <property type="molecule type" value="Genomic_DNA"/>
</dbReference>
<evidence type="ECO:0000256" key="3">
    <source>
        <dbReference type="RuleBase" id="RU361161"/>
    </source>
</evidence>
<comment type="caution">
    <text evidence="5">The sequence shown here is derived from an EMBL/GenBank/DDBJ whole genome shotgun (WGS) entry which is preliminary data.</text>
</comment>
<keyword evidence="6" id="KW-1185">Reference proteome</keyword>
<dbReference type="PROSITE" id="PS00775">
    <property type="entry name" value="GLYCOSYL_HYDROL_F3"/>
    <property type="match status" value="1"/>
</dbReference>
<keyword evidence="2 3" id="KW-0378">Hydrolase</keyword>
<evidence type="ECO:0000313" key="5">
    <source>
        <dbReference type="EMBL" id="GGJ70632.1"/>
    </source>
</evidence>
<protein>
    <submittedName>
        <fullName evidence="5">Glycosyl hydrolase</fullName>
    </submittedName>
</protein>
<dbReference type="PROSITE" id="PS51820">
    <property type="entry name" value="PA14"/>
    <property type="match status" value="1"/>
</dbReference>
<dbReference type="InterPro" id="IPR019800">
    <property type="entry name" value="Glyco_hydro_3_AS"/>
</dbReference>
<dbReference type="GO" id="GO:0008422">
    <property type="term" value="F:beta-glucosidase activity"/>
    <property type="evidence" value="ECO:0007669"/>
    <property type="project" value="TreeGrafter"/>
</dbReference>
<dbReference type="Gene3D" id="3.20.20.300">
    <property type="entry name" value="Glycoside hydrolase, family 3, N-terminal domain"/>
    <property type="match status" value="1"/>
</dbReference>
<proteinExistence type="inferred from homology"/>
<sequence>MTDTLQGPHTHPDLHDLLDRMTLEEQVSLLAGADFWRTAAVPRLNIPQLKVSDGPAGVRGGGPLVGGVKTAAYPVGIALGSSWNVDLLHEIGASLAREALDKGAGVLLAPTINVLRSALNGRNFENYAEDPVLTGRLAVAYVHGLQQNGVAATPKHFAGNESEYQRGTISSDIPERALRELYLRPFEMVVREADPWAIMTAYNRLDGVYCSEHPWLLQTVLREEWGFTGLVMSDWGGTHSAAESTRAGLDLEMPGPARARADLLQEAQRDPATAAAVRERAHAVLRLIERTGTFTHPRDVSDAAERDTDHPGTRALIRRAGAESMVLLKNTGLLPLAPGRTVAVIGPNASAAQIMGGGSAQMNAHRAVSPLDGLRESGHATRVSTAVGCDNDKYLPVPQVPVRITYRAQEGGAETARDERSQAEVMWFQYPQGVDPRAFHATLTLTVHAPHDGTYDFSLASAGHSRLQLNGDTLVDNWEAWTPGATYFGFGSDEVRGQRHLNAGPHELVVTFSPNDFQNGIAGFNAVRVGFRPEPAEDSVRQAAALAAQADYAVVCVGTNGDWETEGVDRWGLDLPGRQNELVQAVLNANPHTVVLLQTGGPVTMPWLARAPAVLQAWFPGQEAGHAIADVLYGHADPGGRLPQTFPATLKDDPTHPLTPDVQYPGENGHVEYREGLYTGYRHVDRHGVTPLYPFGHGLSYTTFEVSNAQLSAPTLTAGESVTVHVQVKNTGTRAGSTVVQLYVHDRESRLERPHKELKAFAKIHLDPGQIGSVTLPVGMRDLAYHDPAAHAWVAEAGDFDLLIGQSSADLPLTVHLTLDTPWSEPTR</sequence>
<gene>
    <name evidence="5" type="ORF">GCM10008939_13790</name>
</gene>
<dbReference type="PRINTS" id="PR00133">
    <property type="entry name" value="GLHYDRLASE3"/>
</dbReference>
<dbReference type="GO" id="GO:0009251">
    <property type="term" value="P:glucan catabolic process"/>
    <property type="evidence" value="ECO:0007669"/>
    <property type="project" value="TreeGrafter"/>
</dbReference>
<dbReference type="RefSeq" id="WP_188961535.1">
    <property type="nucleotide sequence ID" value="NZ_BMOE01000003.1"/>
</dbReference>
<dbReference type="InterPro" id="IPR013783">
    <property type="entry name" value="Ig-like_fold"/>
</dbReference>
<dbReference type="Gene3D" id="3.40.50.1700">
    <property type="entry name" value="Glycoside hydrolase family 3 C-terminal domain"/>
    <property type="match status" value="1"/>
</dbReference>
<dbReference type="InterPro" id="IPR037524">
    <property type="entry name" value="PA14/GLEYA"/>
</dbReference>
<dbReference type="InterPro" id="IPR050288">
    <property type="entry name" value="Cellulose_deg_GH3"/>
</dbReference>
<keyword evidence="3" id="KW-0326">Glycosidase</keyword>